<dbReference type="EMBL" id="BCLY01000008">
    <property type="protein sequence ID" value="GAQ07480.1"/>
    <property type="molecule type" value="Genomic_DNA"/>
</dbReference>
<feature type="coiled-coil region" evidence="1">
    <location>
        <begin position="62"/>
        <end position="103"/>
    </location>
</feature>
<accession>A0AAN4PN70</accession>
<evidence type="ECO:0000313" key="3">
    <source>
        <dbReference type="EMBL" id="GAQ07480.1"/>
    </source>
</evidence>
<evidence type="ECO:0000256" key="1">
    <source>
        <dbReference type="SAM" id="Coils"/>
    </source>
</evidence>
<protein>
    <submittedName>
        <fullName evidence="3">Uncharacterized protein</fullName>
    </submittedName>
</protein>
<name>A0AAN4PN70_ASPLE</name>
<evidence type="ECO:0000256" key="2">
    <source>
        <dbReference type="SAM" id="MobiDB-lite"/>
    </source>
</evidence>
<dbReference type="Proteomes" id="UP000051487">
    <property type="component" value="Unassembled WGS sequence"/>
</dbReference>
<evidence type="ECO:0000313" key="4">
    <source>
        <dbReference type="Proteomes" id="UP000051487"/>
    </source>
</evidence>
<sequence length="396" mass="45325">MNDGSVIELVEHKQSIPQQRKAQAEKGRQSRSHTERSGNQLIAKAATDTRGAMDEGWHERSRARLFNDIDQVYHRVQQAEEKCRRQKEEIEEIHHEASKLLMQKDQHIAELTKRLNAMQYHPDILNDDEVVQIMANLSQKLDVWVKGSFKDPSRLQSLPQLEPLDVPYSMGIINKLQSMHQNWAFIRAFVTSYLFYYFFDVYMFGVRNADIEYSLITMESEIFDKCPGHVADNWRSATSMGIQSVTKGYLDDAAMNCMRGIEQLGSCASADAGLREKKVYELFQSCVDFKRRLERQSARYKFSHTPSGHRFISSTMQSVTGQEGEGAVVEHCLWPGLWKGDVLLYPETVWTKMDEASVKDSSPGTETAPVRQDEAGVCSQVRGFSRIYLQTHLGLE</sequence>
<organism evidence="3 4">
    <name type="scientific">Aspergillus lentulus</name>
    <dbReference type="NCBI Taxonomy" id="293939"/>
    <lineage>
        <taxon>Eukaryota</taxon>
        <taxon>Fungi</taxon>
        <taxon>Dikarya</taxon>
        <taxon>Ascomycota</taxon>
        <taxon>Pezizomycotina</taxon>
        <taxon>Eurotiomycetes</taxon>
        <taxon>Eurotiomycetidae</taxon>
        <taxon>Eurotiales</taxon>
        <taxon>Aspergillaceae</taxon>
        <taxon>Aspergillus</taxon>
        <taxon>Aspergillus subgen. Fumigati</taxon>
    </lineage>
</organism>
<feature type="region of interest" description="Disordered" evidence="2">
    <location>
        <begin position="14"/>
        <end position="56"/>
    </location>
</feature>
<proteinExistence type="predicted"/>
<feature type="compositionally biased region" description="Basic and acidic residues" evidence="2">
    <location>
        <begin position="22"/>
        <end position="36"/>
    </location>
</feature>
<keyword evidence="1" id="KW-0175">Coiled coil</keyword>
<reference evidence="3 4" key="1">
    <citation type="submission" date="2015-11" db="EMBL/GenBank/DDBJ databases">
        <title>Aspergillus lentulus strain IFM 54703T.</title>
        <authorList>
            <person name="Kusuya Y."/>
            <person name="Sakai K."/>
            <person name="Kamei K."/>
            <person name="Takahashi H."/>
            <person name="Yaguchi T."/>
        </authorList>
    </citation>
    <scope>NUCLEOTIDE SEQUENCE [LARGE SCALE GENOMIC DNA]</scope>
    <source>
        <strain evidence="3 4">IFM 54703</strain>
    </source>
</reference>
<dbReference type="AlphaFoldDB" id="A0AAN4PN70"/>
<gene>
    <name evidence="3" type="ORF">ALT_4801</name>
</gene>
<comment type="caution">
    <text evidence="3">The sequence shown here is derived from an EMBL/GenBank/DDBJ whole genome shotgun (WGS) entry which is preliminary data.</text>
</comment>